<proteinExistence type="predicted"/>
<dbReference type="Proteomes" id="UP000224460">
    <property type="component" value="Unassembled WGS sequence"/>
</dbReference>
<protein>
    <submittedName>
        <fullName evidence="1">Uncharacterized protein</fullName>
    </submittedName>
</protein>
<accession>A0AC61DE92</accession>
<name>A0AC61DE92_9FIRM</name>
<evidence type="ECO:0000313" key="2">
    <source>
        <dbReference type="Proteomes" id="UP000224460"/>
    </source>
</evidence>
<comment type="caution">
    <text evidence="1">The sequence shown here is derived from an EMBL/GenBank/DDBJ whole genome shotgun (WGS) entry which is preliminary data.</text>
</comment>
<reference evidence="1" key="1">
    <citation type="submission" date="2017-10" db="EMBL/GenBank/DDBJ databases">
        <title>Genome sequence of cellulolytic Lachnospiraceae bacterium XHS1971 isolated from hotspring sediment.</title>
        <authorList>
            <person name="Vasudevan G."/>
            <person name="Joshi A.J."/>
            <person name="Hivarkar S."/>
            <person name="Lanjekar V.B."/>
            <person name="Dhakephalkar P.K."/>
            <person name="Dagar S."/>
        </authorList>
    </citation>
    <scope>NUCLEOTIDE SEQUENCE</scope>
    <source>
        <strain evidence="1">XHS1971</strain>
    </source>
</reference>
<evidence type="ECO:0000313" key="1">
    <source>
        <dbReference type="EMBL" id="PHV71594.1"/>
    </source>
</evidence>
<gene>
    <name evidence="1" type="ORF">CS063_03250</name>
</gene>
<dbReference type="EMBL" id="PEDL01000002">
    <property type="protein sequence ID" value="PHV71594.1"/>
    <property type="molecule type" value="Genomic_DNA"/>
</dbReference>
<keyword evidence="2" id="KW-1185">Reference proteome</keyword>
<organism evidence="1 2">
    <name type="scientific">Sporanaerobium hydrogeniformans</name>
    <dbReference type="NCBI Taxonomy" id="3072179"/>
    <lineage>
        <taxon>Bacteria</taxon>
        <taxon>Bacillati</taxon>
        <taxon>Bacillota</taxon>
        <taxon>Clostridia</taxon>
        <taxon>Lachnospirales</taxon>
        <taxon>Lachnospiraceae</taxon>
        <taxon>Sporanaerobium</taxon>
    </lineage>
</organism>
<sequence length="62" mass="7480">MKVPLAKTYELKWLYAGPFKHLPEIEKLIDFKSPIETAVGTDYWRVDQPKMWIRPFKEEQEL</sequence>